<gene>
    <name evidence="3" type="ORF">GCM10022215_18460</name>
</gene>
<dbReference type="EMBL" id="BAAAZH010000012">
    <property type="protein sequence ID" value="GAA4117600.1"/>
    <property type="molecule type" value="Genomic_DNA"/>
</dbReference>
<protein>
    <recommendedName>
        <fullName evidence="5">Big-1 domain-containing protein</fullName>
    </recommendedName>
</protein>
<evidence type="ECO:0000256" key="2">
    <source>
        <dbReference type="SAM" id="SignalP"/>
    </source>
</evidence>
<organism evidence="3 4">
    <name type="scientific">Nocardioides fonticola</name>
    <dbReference type="NCBI Taxonomy" id="450363"/>
    <lineage>
        <taxon>Bacteria</taxon>
        <taxon>Bacillati</taxon>
        <taxon>Actinomycetota</taxon>
        <taxon>Actinomycetes</taxon>
        <taxon>Propionibacteriales</taxon>
        <taxon>Nocardioidaceae</taxon>
        <taxon>Nocardioides</taxon>
    </lineage>
</organism>
<dbReference type="Proteomes" id="UP001501495">
    <property type="component" value="Unassembled WGS sequence"/>
</dbReference>
<reference evidence="4" key="1">
    <citation type="journal article" date="2019" name="Int. J. Syst. Evol. Microbiol.">
        <title>The Global Catalogue of Microorganisms (GCM) 10K type strain sequencing project: providing services to taxonomists for standard genome sequencing and annotation.</title>
        <authorList>
            <consortium name="The Broad Institute Genomics Platform"/>
            <consortium name="The Broad Institute Genome Sequencing Center for Infectious Disease"/>
            <person name="Wu L."/>
            <person name="Ma J."/>
        </authorList>
    </citation>
    <scope>NUCLEOTIDE SEQUENCE [LARGE SCALE GENOMIC DNA]</scope>
    <source>
        <strain evidence="4">JCM 16703</strain>
    </source>
</reference>
<feature type="signal peptide" evidence="2">
    <location>
        <begin position="1"/>
        <end position="25"/>
    </location>
</feature>
<feature type="chain" id="PRO_5045321718" description="Big-1 domain-containing protein" evidence="2">
    <location>
        <begin position="26"/>
        <end position="491"/>
    </location>
</feature>
<evidence type="ECO:0000256" key="1">
    <source>
        <dbReference type="SAM" id="MobiDB-lite"/>
    </source>
</evidence>
<feature type="region of interest" description="Disordered" evidence="1">
    <location>
        <begin position="248"/>
        <end position="281"/>
    </location>
</feature>
<evidence type="ECO:0000313" key="3">
    <source>
        <dbReference type="EMBL" id="GAA4117600.1"/>
    </source>
</evidence>
<accession>A0ABP7XJ00</accession>
<keyword evidence="4" id="KW-1185">Reference proteome</keyword>
<feature type="compositionally biased region" description="Acidic residues" evidence="1">
    <location>
        <begin position="262"/>
        <end position="272"/>
    </location>
</feature>
<evidence type="ECO:0000313" key="4">
    <source>
        <dbReference type="Proteomes" id="UP001501495"/>
    </source>
</evidence>
<sequence>MRRTLTAATALALLAPLGLLAPADAGPAGSWTTITGAAAEIGNIARPDSYRTPDGVLHVVYSVQDSSSSESLRHLAIGDDGEVLSSDVVVSDWDSLAEDPEIIGSGSDLRIVFSGLRAVTTSGDPYNTGQMYSATSNDGGRTWSLSTTYLTDSGSAYASYGTGAVELSDGRPMVAFPLNSRIRYNDQPIASAATSPDDPFFDIDTCCAYDVELARVPGTDTVYLSWFANGTTPTSEGTFIRQIAPTVGPIQRAPRSTTPSDTDGDGTVEPGEENTSQLGNGRTLVATSSGVYLMYRVGYPDRGLGVWKLGTDAPEILPVDDALYGSLAADSAGRVWAAWYTGDSKRQVFAARSNPAGTRFGQKVAMGAPKLSGEPSVWNVLIDARAEGNQADVVVNTTRQLMHQEVFAGLTLTSQPRTYALGDSSKVTFTVTDAGVAVPGATVKADGRSCTTNAQGRCTLTISASPKQRSLTAVATKSGFTRDALVLRGRK</sequence>
<evidence type="ECO:0008006" key="5">
    <source>
        <dbReference type="Google" id="ProtNLM"/>
    </source>
</evidence>
<proteinExistence type="predicted"/>
<keyword evidence="2" id="KW-0732">Signal</keyword>
<comment type="caution">
    <text evidence="3">The sequence shown here is derived from an EMBL/GenBank/DDBJ whole genome shotgun (WGS) entry which is preliminary data.</text>
</comment>
<dbReference type="Gene3D" id="2.120.10.10">
    <property type="match status" value="1"/>
</dbReference>
<name>A0ABP7XJ00_9ACTN</name>
<dbReference type="RefSeq" id="WP_344733043.1">
    <property type="nucleotide sequence ID" value="NZ_BAAAZH010000012.1"/>
</dbReference>